<feature type="compositionally biased region" description="Basic and acidic residues" evidence="1">
    <location>
        <begin position="417"/>
        <end position="427"/>
    </location>
</feature>
<reference evidence="3" key="1">
    <citation type="submission" date="2023-10" db="EMBL/GenBank/DDBJ databases">
        <authorList>
            <person name="Chen Y."/>
            <person name="Shah S."/>
            <person name="Dougan E. K."/>
            <person name="Thang M."/>
            <person name="Chan C."/>
        </authorList>
    </citation>
    <scope>NUCLEOTIDE SEQUENCE [LARGE SCALE GENOMIC DNA]</scope>
</reference>
<evidence type="ECO:0008006" key="5">
    <source>
        <dbReference type="Google" id="ProtNLM"/>
    </source>
</evidence>
<organism evidence="3 4">
    <name type="scientific">Prorocentrum cordatum</name>
    <dbReference type="NCBI Taxonomy" id="2364126"/>
    <lineage>
        <taxon>Eukaryota</taxon>
        <taxon>Sar</taxon>
        <taxon>Alveolata</taxon>
        <taxon>Dinophyceae</taxon>
        <taxon>Prorocentrales</taxon>
        <taxon>Prorocentraceae</taxon>
        <taxon>Prorocentrum</taxon>
    </lineage>
</organism>
<feature type="transmembrane region" description="Helical" evidence="2">
    <location>
        <begin position="47"/>
        <end position="66"/>
    </location>
</feature>
<keyword evidence="2" id="KW-0812">Transmembrane</keyword>
<protein>
    <recommendedName>
        <fullName evidence="5">PAS domain-containing protein</fullName>
    </recommendedName>
</protein>
<name>A0ABN9YBC9_9DINO</name>
<dbReference type="EMBL" id="CAUYUJ010022311">
    <property type="protein sequence ID" value="CAK0910037.1"/>
    <property type="molecule type" value="Genomic_DNA"/>
</dbReference>
<proteinExistence type="predicted"/>
<keyword evidence="2" id="KW-1133">Transmembrane helix</keyword>
<evidence type="ECO:0000256" key="1">
    <source>
        <dbReference type="SAM" id="MobiDB-lite"/>
    </source>
</evidence>
<keyword evidence="4" id="KW-1185">Reference proteome</keyword>
<accession>A0ABN9YBC9</accession>
<comment type="caution">
    <text evidence="3">The sequence shown here is derived from an EMBL/GenBank/DDBJ whole genome shotgun (WGS) entry which is preliminary data.</text>
</comment>
<evidence type="ECO:0000313" key="3">
    <source>
        <dbReference type="EMBL" id="CAK0910037.1"/>
    </source>
</evidence>
<feature type="compositionally biased region" description="Basic and acidic residues" evidence="1">
    <location>
        <begin position="294"/>
        <end position="308"/>
    </location>
</feature>
<feature type="compositionally biased region" description="Low complexity" evidence="1">
    <location>
        <begin position="333"/>
        <end position="361"/>
    </location>
</feature>
<feature type="region of interest" description="Disordered" evidence="1">
    <location>
        <begin position="279"/>
        <end position="365"/>
    </location>
</feature>
<keyword evidence="2" id="KW-0472">Membrane</keyword>
<evidence type="ECO:0000313" key="4">
    <source>
        <dbReference type="Proteomes" id="UP001189429"/>
    </source>
</evidence>
<gene>
    <name evidence="3" type="ORF">PCOR1329_LOCUS84300</name>
</gene>
<sequence length="443" mass="48287">MWMTMVWAGVVTNGSIERMTTVLIISGWLFALFVVRCLPVTTLWSDFILASFWGCMFAVASSYLPANHVFGMQQLGMYTIWVWLGGVHSSFVMYFTMLACASIYMSSSSDMLTKHATMSFGCMSLFLATWLEWQSVSHFHRLMKLVKVGADGLFTLNKATGNIVSASKEASELIGESLAGSPMHRVTHDNDRARVGQWLKQSAGDPSEAFLATLCFTHTLQSMPTSEFEARIIPYDVSGSNLHVCFQLVGEVRRTYGPMPRDAPSQSSLSAERTLQSLEQPLEDDRPSLTPQSRVDDACAARDPRAVDDLGVTPRTESDVFTLSADSPSEAKSAAGPQQPAPARQQASPSAGPPRAAGEAAGVDEVRKRAWGARPIQVAGAAEAGALLAPARGERDEEDPGEASAFQPISRTQRRRMYTEEGQDRAQRFLARPAPAGRSGEQH</sequence>
<feature type="region of interest" description="Disordered" evidence="1">
    <location>
        <begin position="387"/>
        <end position="443"/>
    </location>
</feature>
<feature type="transmembrane region" description="Helical" evidence="2">
    <location>
        <begin position="78"/>
        <end position="104"/>
    </location>
</feature>
<dbReference type="Proteomes" id="UP001189429">
    <property type="component" value="Unassembled WGS sequence"/>
</dbReference>
<evidence type="ECO:0000256" key="2">
    <source>
        <dbReference type="SAM" id="Phobius"/>
    </source>
</evidence>